<dbReference type="EMBL" id="BAABFT010000003">
    <property type="protein sequence ID" value="GAA4318275.1"/>
    <property type="molecule type" value="Genomic_DNA"/>
</dbReference>
<keyword evidence="2" id="KW-0238">DNA-binding</keyword>
<dbReference type="Gene3D" id="1.10.10.60">
    <property type="entry name" value="Homeodomain-like"/>
    <property type="match status" value="2"/>
</dbReference>
<keyword evidence="6" id="KW-1185">Reference proteome</keyword>
<evidence type="ECO:0000256" key="2">
    <source>
        <dbReference type="ARBA" id="ARBA00023125"/>
    </source>
</evidence>
<dbReference type="Proteomes" id="UP001500582">
    <property type="component" value="Unassembled WGS sequence"/>
</dbReference>
<gene>
    <name evidence="5" type="ORF">GCM10023149_16290</name>
</gene>
<dbReference type="InterPro" id="IPR009057">
    <property type="entry name" value="Homeodomain-like_sf"/>
</dbReference>
<evidence type="ECO:0000256" key="1">
    <source>
        <dbReference type="ARBA" id="ARBA00023015"/>
    </source>
</evidence>
<sequence length="296" mass="34881">MIHYSSLTEMSLENQWPLPEHPLFHILGTMKDCKLGNREFTSDCYLIAFKKIKAGHIMYGRTRYDHENGSMFFAKPRQIIEMKGLEFEEEGFMLLIHEDYLNGHELHHAIEQYGFFDYETDEALHLSPKEESVIWELHDNIQNEYNNNPDEYSRGIILGHIASILRYCQRYFKRQFIDRRQLSGKTVSRFNEVLKNYLGNHIIKEQGLPTVNYMAEQLFISPRYMSDLLKQETGKTAMELIHLTLISEAKNLLKLGEKTVSEIAYELGFESTSYFNRLFRKNTGTTPLEFKKNRLN</sequence>
<dbReference type="InterPro" id="IPR018060">
    <property type="entry name" value="HTH_AraC"/>
</dbReference>
<dbReference type="InterPro" id="IPR020449">
    <property type="entry name" value="Tscrpt_reg_AraC-type_HTH"/>
</dbReference>
<dbReference type="PRINTS" id="PR00032">
    <property type="entry name" value="HTHARAC"/>
</dbReference>
<organism evidence="5 6">
    <name type="scientific">Mucilaginibacter gynuensis</name>
    <dbReference type="NCBI Taxonomy" id="1302236"/>
    <lineage>
        <taxon>Bacteria</taxon>
        <taxon>Pseudomonadati</taxon>
        <taxon>Bacteroidota</taxon>
        <taxon>Sphingobacteriia</taxon>
        <taxon>Sphingobacteriales</taxon>
        <taxon>Sphingobacteriaceae</taxon>
        <taxon>Mucilaginibacter</taxon>
    </lineage>
</organism>
<dbReference type="PANTHER" id="PTHR43280:SF32">
    <property type="entry name" value="TRANSCRIPTIONAL REGULATORY PROTEIN"/>
    <property type="match status" value="1"/>
</dbReference>
<dbReference type="Pfam" id="PF12833">
    <property type="entry name" value="HTH_18"/>
    <property type="match status" value="1"/>
</dbReference>
<dbReference type="SUPFAM" id="SSF46689">
    <property type="entry name" value="Homeodomain-like"/>
    <property type="match status" value="1"/>
</dbReference>
<reference evidence="6" key="1">
    <citation type="journal article" date="2019" name="Int. J. Syst. Evol. Microbiol.">
        <title>The Global Catalogue of Microorganisms (GCM) 10K type strain sequencing project: providing services to taxonomists for standard genome sequencing and annotation.</title>
        <authorList>
            <consortium name="The Broad Institute Genomics Platform"/>
            <consortium name="The Broad Institute Genome Sequencing Center for Infectious Disease"/>
            <person name="Wu L."/>
            <person name="Ma J."/>
        </authorList>
    </citation>
    <scope>NUCLEOTIDE SEQUENCE [LARGE SCALE GENOMIC DNA]</scope>
    <source>
        <strain evidence="6">JCM 17705</strain>
    </source>
</reference>
<evidence type="ECO:0000256" key="3">
    <source>
        <dbReference type="ARBA" id="ARBA00023163"/>
    </source>
</evidence>
<dbReference type="PROSITE" id="PS01124">
    <property type="entry name" value="HTH_ARAC_FAMILY_2"/>
    <property type="match status" value="1"/>
</dbReference>
<protein>
    <submittedName>
        <fullName evidence="5">AraC family transcriptional regulator</fullName>
    </submittedName>
</protein>
<accession>A0ABP8G6G3</accession>
<proteinExistence type="predicted"/>
<evidence type="ECO:0000259" key="4">
    <source>
        <dbReference type="PROSITE" id="PS01124"/>
    </source>
</evidence>
<keyword evidence="3" id="KW-0804">Transcription</keyword>
<evidence type="ECO:0000313" key="5">
    <source>
        <dbReference type="EMBL" id="GAA4318275.1"/>
    </source>
</evidence>
<dbReference type="SMART" id="SM00342">
    <property type="entry name" value="HTH_ARAC"/>
    <property type="match status" value="1"/>
</dbReference>
<feature type="domain" description="HTH araC/xylS-type" evidence="4">
    <location>
        <begin position="192"/>
        <end position="293"/>
    </location>
</feature>
<dbReference type="PANTHER" id="PTHR43280">
    <property type="entry name" value="ARAC-FAMILY TRANSCRIPTIONAL REGULATOR"/>
    <property type="match status" value="1"/>
</dbReference>
<keyword evidence="1" id="KW-0805">Transcription regulation</keyword>
<name>A0ABP8G6G3_9SPHI</name>
<evidence type="ECO:0000313" key="6">
    <source>
        <dbReference type="Proteomes" id="UP001500582"/>
    </source>
</evidence>
<comment type="caution">
    <text evidence="5">The sequence shown here is derived from an EMBL/GenBank/DDBJ whole genome shotgun (WGS) entry which is preliminary data.</text>
</comment>